<sequence>MRRCAAAAARGAALRGSGGAGLRPRAGSAWGPRPVVAGAAAAQGTAARRVPTRGPMQQCGVEVARACWSAPACLVLPPVATVASVLWRCCPQSAAWAAAAGRGRLAGGTRIRAPPSRTSHPMRLFASPFSLSFACSPGRWGLTAGTAARPRLRGLGVLGGPPARSIWRLGGPILPFGSPWSLRRACCYRSLMCVCPKRRLAQVGCVHGPPSVGPPSSSSGVGRFWSERRRGASRVAPEATVQRGHGQRGQVAPTGHAAKDRQPSPSAFQAPVLAAWNPVFLFLLPLTNSSYEITDQSITPRDQHLMVTCQSNELFLLVVVVKSTSSSYLPGSFSLYMYL</sequence>
<gene>
    <name evidence="2" type="ORF">U9M48_006563</name>
</gene>
<protein>
    <submittedName>
        <fullName evidence="2">Uncharacterized protein</fullName>
    </submittedName>
</protein>
<name>A0AAQ3Q045_PASNO</name>
<keyword evidence="3" id="KW-1185">Reference proteome</keyword>
<dbReference type="EMBL" id="CP144746">
    <property type="protein sequence ID" value="WVZ55969.1"/>
    <property type="molecule type" value="Genomic_DNA"/>
</dbReference>
<evidence type="ECO:0000313" key="2">
    <source>
        <dbReference type="EMBL" id="WVZ55969.1"/>
    </source>
</evidence>
<evidence type="ECO:0000256" key="1">
    <source>
        <dbReference type="SAM" id="MobiDB-lite"/>
    </source>
</evidence>
<accession>A0AAQ3Q045</accession>
<evidence type="ECO:0000313" key="3">
    <source>
        <dbReference type="Proteomes" id="UP001341281"/>
    </source>
</evidence>
<dbReference type="AlphaFoldDB" id="A0AAQ3Q045"/>
<feature type="region of interest" description="Disordered" evidence="1">
    <location>
        <begin position="235"/>
        <end position="264"/>
    </location>
</feature>
<organism evidence="2 3">
    <name type="scientific">Paspalum notatum var. saurae</name>
    <dbReference type="NCBI Taxonomy" id="547442"/>
    <lineage>
        <taxon>Eukaryota</taxon>
        <taxon>Viridiplantae</taxon>
        <taxon>Streptophyta</taxon>
        <taxon>Embryophyta</taxon>
        <taxon>Tracheophyta</taxon>
        <taxon>Spermatophyta</taxon>
        <taxon>Magnoliopsida</taxon>
        <taxon>Liliopsida</taxon>
        <taxon>Poales</taxon>
        <taxon>Poaceae</taxon>
        <taxon>PACMAD clade</taxon>
        <taxon>Panicoideae</taxon>
        <taxon>Andropogonodae</taxon>
        <taxon>Paspaleae</taxon>
        <taxon>Paspalinae</taxon>
        <taxon>Paspalum</taxon>
    </lineage>
</organism>
<proteinExistence type="predicted"/>
<dbReference type="Proteomes" id="UP001341281">
    <property type="component" value="Chromosome 02"/>
</dbReference>
<reference evidence="2 3" key="1">
    <citation type="submission" date="2024-02" db="EMBL/GenBank/DDBJ databases">
        <title>High-quality chromosome-scale genome assembly of Pensacola bahiagrass (Paspalum notatum Flugge var. saurae).</title>
        <authorList>
            <person name="Vega J.M."/>
            <person name="Podio M."/>
            <person name="Orjuela J."/>
            <person name="Siena L.A."/>
            <person name="Pessino S.C."/>
            <person name="Combes M.C."/>
            <person name="Mariac C."/>
            <person name="Albertini E."/>
            <person name="Pupilli F."/>
            <person name="Ortiz J.P.A."/>
            <person name="Leblanc O."/>
        </authorList>
    </citation>
    <scope>NUCLEOTIDE SEQUENCE [LARGE SCALE GENOMIC DNA]</scope>
    <source>
        <strain evidence="2">R1</strain>
        <tissue evidence="2">Leaf</tissue>
    </source>
</reference>